<dbReference type="Gene3D" id="3.30.110.90">
    <property type="entry name" value="Amidohydrolase"/>
    <property type="match status" value="2"/>
</dbReference>
<evidence type="ECO:0000313" key="2">
    <source>
        <dbReference type="EMBL" id="MBB5844003.1"/>
    </source>
</evidence>
<comment type="caution">
    <text evidence="2">The sequence shown here is derived from an EMBL/GenBank/DDBJ whole genome shotgun (WGS) entry which is preliminary data.</text>
</comment>
<reference evidence="2 3" key="1">
    <citation type="submission" date="2020-08" db="EMBL/GenBank/DDBJ databases">
        <title>Sequencing the genomes of 1000 actinobacteria strains.</title>
        <authorList>
            <person name="Klenk H.-P."/>
        </authorList>
    </citation>
    <scope>NUCLEOTIDE SEQUENCE [LARGE SCALE GENOMIC DNA]</scope>
    <source>
        <strain evidence="2 3">DSM 105784</strain>
    </source>
</reference>
<sequence>MTVLTLTGANVVDPRDGSIERDMDVTIVDGRIASVAAAQVVSPGDRRIDVAGKFVVPGYNDMHAHALNEKDPAGALELMLVHGITGFRQMSGSDALLDARRNGALPIGAGMPRLLELPAEVLSPGNGGTVEQAVATLRHQVDAGADFIKVAAVTPAVFSALQQAARASGTTISGHLPAASDPIKTSRDGLRSIEHLGPGIAMLAACSSDETAIRHTLAQTVELRLPPFRIPFMDRILGALMRRIVVNPVQVSSPRSIALLQHAIDTFDESKARALAREFAANGTWHTPTLMRQLTTQQCDLPRFPADPDLMYVAPATLKLWHSTRRRFVTKFGPAERATLRAEYGLQLRLLRIFDEEGVGILTGTDATGGVWLVPGPSLHHEFDELARAGLSPLRILQSTTTSAAEFLGTTATHGTIEAGKAADLVILDENPVDSASALHSIAGVVVGGEYRSRSDLAMIAERVAGDRSIT</sequence>
<dbReference type="Gene3D" id="1.20.58.520">
    <property type="entry name" value="Amidohydrolase"/>
    <property type="match status" value="1"/>
</dbReference>
<dbReference type="SUPFAM" id="SSF51556">
    <property type="entry name" value="Metallo-dependent hydrolases"/>
    <property type="match status" value="1"/>
</dbReference>
<dbReference type="PANTHER" id="PTHR43135:SF3">
    <property type="entry name" value="ALPHA-D-RIBOSE 1-METHYLPHOSPHONATE 5-TRIPHOSPHATE DIPHOSPHATASE"/>
    <property type="match status" value="1"/>
</dbReference>
<keyword evidence="3" id="KW-1185">Reference proteome</keyword>
<proteinExistence type="predicted"/>
<feature type="domain" description="Amidohydrolase-related" evidence="1">
    <location>
        <begin position="355"/>
        <end position="449"/>
    </location>
</feature>
<protein>
    <recommendedName>
        <fullName evidence="1">Amidohydrolase-related domain-containing protein</fullName>
    </recommendedName>
</protein>
<dbReference type="Gene3D" id="2.30.40.10">
    <property type="entry name" value="Urease, subunit C, domain 1"/>
    <property type="match status" value="2"/>
</dbReference>
<dbReference type="Gene3D" id="3.40.50.10910">
    <property type="entry name" value="Amidohydrolase"/>
    <property type="match status" value="1"/>
</dbReference>
<dbReference type="InterPro" id="IPR032466">
    <property type="entry name" value="Metal_Hydrolase"/>
</dbReference>
<dbReference type="Proteomes" id="UP000536685">
    <property type="component" value="Unassembled WGS sequence"/>
</dbReference>
<accession>A0A841AQY8</accession>
<evidence type="ECO:0000313" key="3">
    <source>
        <dbReference type="Proteomes" id="UP000536685"/>
    </source>
</evidence>
<dbReference type="PANTHER" id="PTHR43135">
    <property type="entry name" value="ALPHA-D-RIBOSE 1-METHYLPHOSPHONATE 5-TRIPHOSPHATE DIPHOSPHATASE"/>
    <property type="match status" value="1"/>
</dbReference>
<dbReference type="Pfam" id="PF01979">
    <property type="entry name" value="Amidohydro_1"/>
    <property type="match status" value="1"/>
</dbReference>
<evidence type="ECO:0000259" key="1">
    <source>
        <dbReference type="Pfam" id="PF01979"/>
    </source>
</evidence>
<dbReference type="SUPFAM" id="SSF51338">
    <property type="entry name" value="Composite domain of metallo-dependent hydrolases"/>
    <property type="match status" value="1"/>
</dbReference>
<dbReference type="RefSeq" id="WP_184237741.1">
    <property type="nucleotide sequence ID" value="NZ_JACHMJ010000001.1"/>
</dbReference>
<organism evidence="2 3">
    <name type="scientific">Conyzicola lurida</name>
    <dbReference type="NCBI Taxonomy" id="1172621"/>
    <lineage>
        <taxon>Bacteria</taxon>
        <taxon>Bacillati</taxon>
        <taxon>Actinomycetota</taxon>
        <taxon>Actinomycetes</taxon>
        <taxon>Micrococcales</taxon>
        <taxon>Microbacteriaceae</taxon>
        <taxon>Conyzicola</taxon>
    </lineage>
</organism>
<gene>
    <name evidence="2" type="ORF">HD599_002326</name>
</gene>
<dbReference type="EMBL" id="JACHMJ010000001">
    <property type="protein sequence ID" value="MBB5844003.1"/>
    <property type="molecule type" value="Genomic_DNA"/>
</dbReference>
<name>A0A841AQY8_9MICO</name>
<dbReference type="InterPro" id="IPR006680">
    <property type="entry name" value="Amidohydro-rel"/>
</dbReference>
<dbReference type="GO" id="GO:0016810">
    <property type="term" value="F:hydrolase activity, acting on carbon-nitrogen (but not peptide) bonds"/>
    <property type="evidence" value="ECO:0007669"/>
    <property type="project" value="InterPro"/>
</dbReference>
<dbReference type="InterPro" id="IPR011059">
    <property type="entry name" value="Metal-dep_hydrolase_composite"/>
</dbReference>
<dbReference type="InterPro" id="IPR051781">
    <property type="entry name" value="Metallo-dep_Hydrolase"/>
</dbReference>
<dbReference type="AlphaFoldDB" id="A0A841AQY8"/>